<protein>
    <submittedName>
        <fullName evidence="1">DUF2931 family protein</fullName>
    </submittedName>
</protein>
<proteinExistence type="predicted"/>
<reference evidence="2 3" key="1">
    <citation type="submission" date="2018-06" db="EMBL/GenBank/DDBJ databases">
        <title>Whole genome sequencing of four bacterial strains from South Shetland trench revealing bio-synthetic gene clusters.</title>
        <authorList>
            <person name="Abdel-Mageed W.M."/>
            <person name="Lehri B."/>
            <person name="Jarmusch S.A."/>
            <person name="Miranda K."/>
            <person name="Goodfellow M."/>
            <person name="Jaspars M."/>
            <person name="Karlyshev A.V."/>
        </authorList>
    </citation>
    <scope>NUCLEOTIDE SEQUENCE [LARGE SCALE GENOMIC DNA]</scope>
    <source>
        <strain evidence="2 3">SST2</strain>
    </source>
</reference>
<evidence type="ECO:0000313" key="4">
    <source>
        <dbReference type="Proteomes" id="UP000683436"/>
    </source>
</evidence>
<evidence type="ECO:0000313" key="3">
    <source>
        <dbReference type="Proteomes" id="UP000252554"/>
    </source>
</evidence>
<evidence type="ECO:0000313" key="2">
    <source>
        <dbReference type="EMBL" id="RBA58967.1"/>
    </source>
</evidence>
<dbReference type="EMBL" id="CP076683">
    <property type="protein sequence ID" value="QWV19186.1"/>
    <property type="molecule type" value="Genomic_DNA"/>
</dbReference>
<evidence type="ECO:0000313" key="1">
    <source>
        <dbReference type="EMBL" id="QWV19186.1"/>
    </source>
</evidence>
<name>A0A365PVC7_9GAMM</name>
<dbReference type="AlphaFoldDB" id="A0A365PVC7"/>
<dbReference type="Proteomes" id="UP000683436">
    <property type="component" value="Chromosome"/>
</dbReference>
<dbReference type="Proteomes" id="UP000252554">
    <property type="component" value="Unassembled WGS sequence"/>
</dbReference>
<sequence>MLLVALSATLTFGCQTSNTSPGENDPKARWWSLEFFGPNYMTGWVEASLVEDVNGRTFDHGSGGVIGNGNPGDATETARGWVGGVGGNSRAVAGADLPKRIYVRWQSAVEPQTYRAWIDIGEEARQIMYDSTHRRCEETPERTARYMAALYLGLAPGGVVQAWAIDSCGSPVKIARGQAEIEPLGPHLGKSGGNYYPQPKASKRYVEKFGVPYGSW</sequence>
<dbReference type="EMBL" id="QNTV01000006">
    <property type="protein sequence ID" value="RBA58967.1"/>
    <property type="molecule type" value="Genomic_DNA"/>
</dbReference>
<dbReference type="InterPro" id="IPR021326">
    <property type="entry name" value="DUF2931"/>
</dbReference>
<accession>A0A365PVC7</accession>
<dbReference type="Pfam" id="PF11153">
    <property type="entry name" value="DUF2931"/>
    <property type="match status" value="1"/>
</dbReference>
<gene>
    <name evidence="2" type="ORF">DQ403_10065</name>
    <name evidence="1" type="ORF">KQ248_01980</name>
</gene>
<reference evidence="1 4" key="2">
    <citation type="submission" date="2021-06" db="EMBL/GenBank/DDBJ databases">
        <title>Microbial metabolic specificity influences pelagic lipid remineralization.</title>
        <authorList>
            <person name="Behrendt L."/>
            <person name="Hunter J.E."/>
            <person name="Alcolombri U."/>
            <person name="Smriga S."/>
            <person name="Mincer T."/>
            <person name="Lowenstein D.P."/>
            <person name="Peaudecerf F.J."/>
            <person name="Fernandez V.I."/>
            <person name="Fredricks H."/>
            <person name="Almblad H."/>
            <person name="Harrison J.J."/>
            <person name="Stocker R."/>
            <person name="Van Mooy B.A.S."/>
        </authorList>
    </citation>
    <scope>NUCLEOTIDE SEQUENCE [LARGE SCALE GENOMIC DNA]</scope>
    <source>
        <strain evidence="1 4">A252</strain>
    </source>
</reference>
<keyword evidence="4" id="KW-1185">Reference proteome</keyword>
<organism evidence="2 3">
    <name type="scientific">Stutzerimonas zhaodongensis</name>
    <dbReference type="NCBI Taxonomy" id="1176257"/>
    <lineage>
        <taxon>Bacteria</taxon>
        <taxon>Pseudomonadati</taxon>
        <taxon>Pseudomonadota</taxon>
        <taxon>Gammaproteobacteria</taxon>
        <taxon>Pseudomonadales</taxon>
        <taxon>Pseudomonadaceae</taxon>
        <taxon>Stutzerimonas</taxon>
    </lineage>
</organism>